<dbReference type="GO" id="GO:0016787">
    <property type="term" value="F:hydrolase activity"/>
    <property type="evidence" value="ECO:0007669"/>
    <property type="project" value="UniProtKB-KW"/>
</dbReference>
<gene>
    <name evidence="3" type="ORF">F0185_06960</name>
</gene>
<dbReference type="RefSeq" id="WP_167222899.1">
    <property type="nucleotide sequence ID" value="NZ_VUYU01000004.1"/>
</dbReference>
<dbReference type="Pfam" id="PF12146">
    <property type="entry name" value="Hydrolase_4"/>
    <property type="match status" value="1"/>
</dbReference>
<evidence type="ECO:0000256" key="1">
    <source>
        <dbReference type="SAM" id="Phobius"/>
    </source>
</evidence>
<sequence length="365" mass="38959">MQAHLPKGSVRLIGAVILISLIVGAAYLHLRPARPQLPAFFPPYQERTVLIDNAAASVQLAGTLSLPQGSGPFPAIILVPGAGEVERDGELFGHKFYLVLADYFTRQGYAVLRTDKRGLGASGGNYNVATGADFASDLKAAVALLRGRGDIAPQRIGLIGHSEGAMIAAMAAGDDSAIAFVVMLGGNGVSGERLLLDRLSKVTMAGKPPAMVDRELALQHALFAHIVDTADPAQRSEKLRQLLVQARSDHGRPFSDTELTTLSTPWMRAFLRTDPQVVLGKVHCPVLALIGEKDQVVLASTNAPALAHALRANAAASVRRLPGLNHFFQHAPTGSFAEVAEIEETFSPDVLELVRRWTAAQQGRR</sequence>
<dbReference type="Proteomes" id="UP000785613">
    <property type="component" value="Unassembled WGS sequence"/>
</dbReference>
<evidence type="ECO:0000313" key="4">
    <source>
        <dbReference type="Proteomes" id="UP000785613"/>
    </source>
</evidence>
<keyword evidence="1" id="KW-0472">Membrane</keyword>
<reference evidence="3 4" key="1">
    <citation type="submission" date="2019-09" db="EMBL/GenBank/DDBJ databases">
        <title>Taxonomy of Antarctic Massilia spp.: description of Massilia rubra sp. nov., Massilia aquatica sp. nov., Massilia mucilaginosa sp. nov., Massilia frigida sp. nov. isolated from streams, lakes and regoliths.</title>
        <authorList>
            <person name="Holochova P."/>
            <person name="Sedlacek I."/>
            <person name="Kralova S."/>
            <person name="Maslanova I."/>
            <person name="Busse H.-J."/>
            <person name="Stankova E."/>
            <person name="Vrbovska V."/>
            <person name="Kovarovic V."/>
            <person name="Bartak M."/>
            <person name="Svec P."/>
            <person name="Pantucek R."/>
        </authorList>
    </citation>
    <scope>NUCLEOTIDE SEQUENCE [LARGE SCALE GENOMIC DNA]</scope>
    <source>
        <strain evidence="3 4">CCM 8692</strain>
    </source>
</reference>
<dbReference type="InterPro" id="IPR029058">
    <property type="entry name" value="AB_hydrolase_fold"/>
</dbReference>
<feature type="domain" description="Serine aminopeptidase S33" evidence="2">
    <location>
        <begin position="96"/>
        <end position="325"/>
    </location>
</feature>
<organism evidence="3 4">
    <name type="scientific">Massilia rubra</name>
    <dbReference type="NCBI Taxonomy" id="2607910"/>
    <lineage>
        <taxon>Bacteria</taxon>
        <taxon>Pseudomonadati</taxon>
        <taxon>Pseudomonadota</taxon>
        <taxon>Betaproteobacteria</taxon>
        <taxon>Burkholderiales</taxon>
        <taxon>Oxalobacteraceae</taxon>
        <taxon>Telluria group</taxon>
        <taxon>Massilia</taxon>
    </lineage>
</organism>
<keyword evidence="3" id="KW-0378">Hydrolase</keyword>
<protein>
    <submittedName>
        <fullName evidence="3">Alpha/beta fold hydrolase</fullName>
    </submittedName>
</protein>
<name>A0ABX0LES5_9BURK</name>
<keyword evidence="4" id="KW-1185">Reference proteome</keyword>
<keyword evidence="1" id="KW-0812">Transmembrane</keyword>
<proteinExistence type="predicted"/>
<feature type="transmembrane region" description="Helical" evidence="1">
    <location>
        <begin position="12"/>
        <end position="30"/>
    </location>
</feature>
<dbReference type="InterPro" id="IPR053145">
    <property type="entry name" value="AB_hydrolase_Est10"/>
</dbReference>
<comment type="caution">
    <text evidence="3">The sequence shown here is derived from an EMBL/GenBank/DDBJ whole genome shotgun (WGS) entry which is preliminary data.</text>
</comment>
<dbReference type="InterPro" id="IPR022742">
    <property type="entry name" value="Hydrolase_4"/>
</dbReference>
<dbReference type="Gene3D" id="3.40.50.1820">
    <property type="entry name" value="alpha/beta hydrolase"/>
    <property type="match status" value="1"/>
</dbReference>
<dbReference type="PANTHER" id="PTHR43265">
    <property type="entry name" value="ESTERASE ESTD"/>
    <property type="match status" value="1"/>
</dbReference>
<dbReference type="PANTHER" id="PTHR43265:SF1">
    <property type="entry name" value="ESTERASE ESTD"/>
    <property type="match status" value="1"/>
</dbReference>
<dbReference type="EMBL" id="VUYU01000004">
    <property type="protein sequence ID" value="NHZ33328.1"/>
    <property type="molecule type" value="Genomic_DNA"/>
</dbReference>
<evidence type="ECO:0000259" key="2">
    <source>
        <dbReference type="Pfam" id="PF12146"/>
    </source>
</evidence>
<accession>A0ABX0LES5</accession>
<evidence type="ECO:0000313" key="3">
    <source>
        <dbReference type="EMBL" id="NHZ33328.1"/>
    </source>
</evidence>
<dbReference type="SUPFAM" id="SSF53474">
    <property type="entry name" value="alpha/beta-Hydrolases"/>
    <property type="match status" value="1"/>
</dbReference>
<keyword evidence="1" id="KW-1133">Transmembrane helix</keyword>